<gene>
    <name evidence="7" type="ORF">UF10_08245</name>
</gene>
<keyword evidence="8" id="KW-1185">Reference proteome</keyword>
<dbReference type="GO" id="GO:0009236">
    <property type="term" value="P:cobalamin biosynthetic process"/>
    <property type="evidence" value="ECO:0007669"/>
    <property type="project" value="UniProtKB-UniPathway"/>
</dbReference>
<evidence type="ECO:0000256" key="1">
    <source>
        <dbReference type="ARBA" id="ARBA00004953"/>
    </source>
</evidence>
<keyword evidence="4" id="KW-0808">Transferase</keyword>
<dbReference type="InterPro" id="IPR014776">
    <property type="entry name" value="4pyrrole_Mease_sub2"/>
</dbReference>
<dbReference type="EMBL" id="JYGE01000007">
    <property type="protein sequence ID" value="PSJ30845.1"/>
    <property type="molecule type" value="Genomic_DNA"/>
</dbReference>
<sequence length="201" mass="22857">MLYIVGIGPGNNKYITEVAKEIIDNSEIIIAGKRNIEALGNIEKEIFYISSNLNEMKNYILNNAQKNIVVLASGDPLIYGIASYINRELEGKIDIKIIAGISSIQYAFSAFAIDMNDVYISSSHGREPDYDFILMHKKIAMVTDKNIGPYEIAQEIKNRNMLYDMYIGENLSYPNERLEITNSNDIKNRDYKMSLVILIKK</sequence>
<keyword evidence="3" id="KW-0489">Methyltransferase</keyword>
<dbReference type="InterPro" id="IPR012818">
    <property type="entry name" value="CbiE"/>
</dbReference>
<dbReference type="InterPro" id="IPR035996">
    <property type="entry name" value="4pyrrol_Methylase_sf"/>
</dbReference>
<dbReference type="InterPro" id="IPR014777">
    <property type="entry name" value="4pyrrole_Mease_sub1"/>
</dbReference>
<dbReference type="OrthoDB" id="9780707at2"/>
<dbReference type="RefSeq" id="WP_106777334.1">
    <property type="nucleotide sequence ID" value="NZ_JYGE01000007.1"/>
</dbReference>
<keyword evidence="2" id="KW-0169">Cobalamin biosynthesis</keyword>
<dbReference type="Pfam" id="PF00590">
    <property type="entry name" value="TP_methylase"/>
    <property type="match status" value="1"/>
</dbReference>
<dbReference type="GO" id="GO:0032259">
    <property type="term" value="P:methylation"/>
    <property type="evidence" value="ECO:0007669"/>
    <property type="project" value="UniProtKB-KW"/>
</dbReference>
<feature type="domain" description="Tetrapyrrole methylase" evidence="6">
    <location>
        <begin position="1"/>
        <end position="184"/>
    </location>
</feature>
<name>A0A2P7PYQ4_9FIRM</name>
<evidence type="ECO:0000256" key="4">
    <source>
        <dbReference type="ARBA" id="ARBA00022679"/>
    </source>
</evidence>
<evidence type="ECO:0000313" key="7">
    <source>
        <dbReference type="EMBL" id="PSJ30845.1"/>
    </source>
</evidence>
<evidence type="ECO:0000313" key="8">
    <source>
        <dbReference type="Proteomes" id="UP000241434"/>
    </source>
</evidence>
<organism evidence="7 8">
    <name type="scientific">Peptostreptococcus russellii</name>
    <dbReference type="NCBI Taxonomy" id="215200"/>
    <lineage>
        <taxon>Bacteria</taxon>
        <taxon>Bacillati</taxon>
        <taxon>Bacillota</taxon>
        <taxon>Clostridia</taxon>
        <taxon>Peptostreptococcales</taxon>
        <taxon>Peptostreptococcaceae</taxon>
        <taxon>Peptostreptococcus</taxon>
    </lineage>
</organism>
<keyword evidence="5" id="KW-0949">S-adenosyl-L-methionine</keyword>
<comment type="caution">
    <text evidence="7">The sequence shown here is derived from an EMBL/GenBank/DDBJ whole genome shotgun (WGS) entry which is preliminary data.</text>
</comment>
<comment type="pathway">
    <text evidence="1">Cofactor biosynthesis; adenosylcobalamin biosynthesis.</text>
</comment>
<dbReference type="Gene3D" id="3.40.1010.10">
    <property type="entry name" value="Cobalt-precorrin-4 Transmethylase, Domain 1"/>
    <property type="match status" value="1"/>
</dbReference>
<dbReference type="CDD" id="cd11644">
    <property type="entry name" value="Precorrin-6Y-MT"/>
    <property type="match status" value="1"/>
</dbReference>
<dbReference type="SUPFAM" id="SSF53790">
    <property type="entry name" value="Tetrapyrrole methylase"/>
    <property type="match status" value="1"/>
</dbReference>
<dbReference type="Proteomes" id="UP000241434">
    <property type="component" value="Unassembled WGS sequence"/>
</dbReference>
<evidence type="ECO:0000256" key="5">
    <source>
        <dbReference type="ARBA" id="ARBA00022691"/>
    </source>
</evidence>
<dbReference type="Gene3D" id="3.30.950.10">
    <property type="entry name" value="Methyltransferase, Cobalt-precorrin-4 Transmethylase, Domain 2"/>
    <property type="match status" value="1"/>
</dbReference>
<dbReference type="InterPro" id="IPR050714">
    <property type="entry name" value="Cobalamin_biosynth_MTase"/>
</dbReference>
<accession>A0A2P7PYQ4</accession>
<evidence type="ECO:0000256" key="3">
    <source>
        <dbReference type="ARBA" id="ARBA00022603"/>
    </source>
</evidence>
<evidence type="ECO:0000256" key="2">
    <source>
        <dbReference type="ARBA" id="ARBA00022573"/>
    </source>
</evidence>
<dbReference type="NCBIfam" id="TIGR02467">
    <property type="entry name" value="CbiE"/>
    <property type="match status" value="1"/>
</dbReference>
<dbReference type="PANTHER" id="PTHR43182">
    <property type="entry name" value="COBALT-PRECORRIN-6B C(15)-METHYLTRANSFERASE (DECARBOXYLATING)"/>
    <property type="match status" value="1"/>
</dbReference>
<proteinExistence type="predicted"/>
<dbReference type="AlphaFoldDB" id="A0A2P7PYQ4"/>
<dbReference type="GO" id="GO:0008276">
    <property type="term" value="F:protein methyltransferase activity"/>
    <property type="evidence" value="ECO:0007669"/>
    <property type="project" value="InterPro"/>
</dbReference>
<reference evidence="7" key="1">
    <citation type="thesis" date="2015" institute="Rutgers" country="The State University of New Jersey, 14 College Farm Rd., New Brunswick, NJ, USA">
        <title>Ammonia toxicity in bacteria and its implications for treatment of and resource recovery from highly nitrogenous organic wastes.</title>
        <authorList>
            <person name="Luther A.K."/>
        </authorList>
    </citation>
    <scope>NUCLEOTIDE SEQUENCE</scope>
    <source>
        <strain evidence="7">RT-10B</strain>
    </source>
</reference>
<evidence type="ECO:0000259" key="6">
    <source>
        <dbReference type="Pfam" id="PF00590"/>
    </source>
</evidence>
<dbReference type="UniPathway" id="UPA00148"/>
<dbReference type="InterPro" id="IPR000878">
    <property type="entry name" value="4pyrrol_Mease"/>
</dbReference>
<protein>
    <recommendedName>
        <fullName evidence="6">Tetrapyrrole methylase domain-containing protein</fullName>
    </recommendedName>
</protein>
<dbReference type="PANTHER" id="PTHR43182:SF1">
    <property type="entry name" value="COBALT-PRECORRIN-7 C(5)-METHYLTRANSFERASE"/>
    <property type="match status" value="1"/>
</dbReference>